<feature type="modified residue" description="4-aspartylphosphate" evidence="2">
    <location>
        <position position="58"/>
    </location>
</feature>
<dbReference type="PROSITE" id="PS00622">
    <property type="entry name" value="HTH_LUXR_1"/>
    <property type="match status" value="1"/>
</dbReference>
<dbReference type="InterPro" id="IPR016032">
    <property type="entry name" value="Sig_transdc_resp-reg_C-effctor"/>
</dbReference>
<dbReference type="CDD" id="cd06170">
    <property type="entry name" value="LuxR_C_like"/>
    <property type="match status" value="1"/>
</dbReference>
<dbReference type="SUPFAM" id="SSF52172">
    <property type="entry name" value="CheY-like"/>
    <property type="match status" value="1"/>
</dbReference>
<dbReference type="PANTHER" id="PTHR43214:SF42">
    <property type="entry name" value="TRANSCRIPTIONAL REGULATORY PROTEIN DESR"/>
    <property type="match status" value="1"/>
</dbReference>
<dbReference type="RefSeq" id="WP_113904657.1">
    <property type="nucleotide sequence ID" value="NZ_QNSB01000007.1"/>
</dbReference>
<gene>
    <name evidence="5" type="ORF">DFO65_107190</name>
</gene>
<dbReference type="SMART" id="SM00448">
    <property type="entry name" value="REC"/>
    <property type="match status" value="1"/>
</dbReference>
<evidence type="ECO:0000313" key="5">
    <source>
        <dbReference type="EMBL" id="RBP70868.1"/>
    </source>
</evidence>
<reference evidence="5 6" key="1">
    <citation type="submission" date="2018-06" db="EMBL/GenBank/DDBJ databases">
        <title>Freshwater and sediment microbial communities from various areas in North America, analyzing microbe dynamics in response to fracking.</title>
        <authorList>
            <person name="Lamendella R."/>
        </authorList>
    </citation>
    <scope>NUCLEOTIDE SEQUENCE [LARGE SCALE GENOMIC DNA]</scope>
    <source>
        <strain evidence="5 6">3b_TX</strain>
    </source>
</reference>
<keyword evidence="2" id="KW-0597">Phosphoprotein</keyword>
<evidence type="ECO:0000259" key="4">
    <source>
        <dbReference type="PROSITE" id="PS50110"/>
    </source>
</evidence>
<proteinExistence type="predicted"/>
<dbReference type="EMBL" id="QNSB01000007">
    <property type="protein sequence ID" value="RBP70868.1"/>
    <property type="molecule type" value="Genomic_DNA"/>
</dbReference>
<evidence type="ECO:0000259" key="3">
    <source>
        <dbReference type="PROSITE" id="PS50043"/>
    </source>
</evidence>
<dbReference type="GO" id="GO:0000160">
    <property type="term" value="P:phosphorelay signal transduction system"/>
    <property type="evidence" value="ECO:0007669"/>
    <property type="project" value="InterPro"/>
</dbReference>
<dbReference type="PROSITE" id="PS50043">
    <property type="entry name" value="HTH_LUXR_2"/>
    <property type="match status" value="1"/>
</dbReference>
<dbReference type="Gene3D" id="3.40.50.2300">
    <property type="match status" value="1"/>
</dbReference>
<keyword evidence="1" id="KW-0238">DNA-binding</keyword>
<dbReference type="GO" id="GO:0003677">
    <property type="term" value="F:DNA binding"/>
    <property type="evidence" value="ECO:0007669"/>
    <property type="project" value="UniProtKB-KW"/>
</dbReference>
<keyword evidence="6" id="KW-1185">Reference proteome</keyword>
<dbReference type="Pfam" id="PF00072">
    <property type="entry name" value="Response_reg"/>
    <property type="match status" value="1"/>
</dbReference>
<dbReference type="InterPro" id="IPR001789">
    <property type="entry name" value="Sig_transdc_resp-reg_receiver"/>
</dbReference>
<sequence>MRTEAIRVLLADDQALIRGGLAALLDLEADISVVAQLDSGAGVAEAVREHAIDVAVLDIEMPEVDGLTAAEELRAARPDCAVLIVTTFGRAGYLRRALEAGVRGFVVKDTPAEELAEAVRRVASGASAFDPDLLAESLSAGRNPLTDRERQVLRAALDGSPVRQIAKALFLSPGTVRNHLSAAIGKVHASTRAEAAAIARDRGWL</sequence>
<comment type="caution">
    <text evidence="5">The sequence shown here is derived from an EMBL/GenBank/DDBJ whole genome shotgun (WGS) entry which is preliminary data.</text>
</comment>
<accession>A0A366IH04</accession>
<dbReference type="PROSITE" id="PS50110">
    <property type="entry name" value="RESPONSE_REGULATORY"/>
    <property type="match status" value="1"/>
</dbReference>
<evidence type="ECO:0000256" key="2">
    <source>
        <dbReference type="PROSITE-ProRule" id="PRU00169"/>
    </source>
</evidence>
<dbReference type="InterPro" id="IPR011006">
    <property type="entry name" value="CheY-like_superfamily"/>
</dbReference>
<dbReference type="InterPro" id="IPR039420">
    <property type="entry name" value="WalR-like"/>
</dbReference>
<dbReference type="Pfam" id="PF00196">
    <property type="entry name" value="GerE"/>
    <property type="match status" value="1"/>
</dbReference>
<dbReference type="PRINTS" id="PR00038">
    <property type="entry name" value="HTHLUXR"/>
</dbReference>
<feature type="domain" description="Response regulatory" evidence="4">
    <location>
        <begin position="7"/>
        <end position="123"/>
    </location>
</feature>
<organism evidence="5 6">
    <name type="scientific">Brevibacterium celere</name>
    <dbReference type="NCBI Taxonomy" id="225845"/>
    <lineage>
        <taxon>Bacteria</taxon>
        <taxon>Bacillati</taxon>
        <taxon>Actinomycetota</taxon>
        <taxon>Actinomycetes</taxon>
        <taxon>Micrococcales</taxon>
        <taxon>Brevibacteriaceae</taxon>
        <taxon>Brevibacterium</taxon>
    </lineage>
</organism>
<name>A0A366IH04_9MICO</name>
<evidence type="ECO:0000256" key="1">
    <source>
        <dbReference type="ARBA" id="ARBA00023125"/>
    </source>
</evidence>
<dbReference type="InterPro" id="IPR000792">
    <property type="entry name" value="Tscrpt_reg_LuxR_C"/>
</dbReference>
<evidence type="ECO:0000313" key="6">
    <source>
        <dbReference type="Proteomes" id="UP000253509"/>
    </source>
</evidence>
<feature type="domain" description="HTH luxR-type" evidence="3">
    <location>
        <begin position="138"/>
        <end position="203"/>
    </location>
</feature>
<dbReference type="AlphaFoldDB" id="A0A366IH04"/>
<dbReference type="SMART" id="SM00421">
    <property type="entry name" value="HTH_LUXR"/>
    <property type="match status" value="1"/>
</dbReference>
<dbReference type="SUPFAM" id="SSF46894">
    <property type="entry name" value="C-terminal effector domain of the bipartite response regulators"/>
    <property type="match status" value="1"/>
</dbReference>
<protein>
    <submittedName>
        <fullName evidence="5">LuxR family two component transcriptional regulator</fullName>
    </submittedName>
</protein>
<dbReference type="PANTHER" id="PTHR43214">
    <property type="entry name" value="TWO-COMPONENT RESPONSE REGULATOR"/>
    <property type="match status" value="1"/>
</dbReference>
<dbReference type="GO" id="GO:0006355">
    <property type="term" value="P:regulation of DNA-templated transcription"/>
    <property type="evidence" value="ECO:0007669"/>
    <property type="project" value="InterPro"/>
</dbReference>
<dbReference type="Proteomes" id="UP000253509">
    <property type="component" value="Unassembled WGS sequence"/>
</dbReference>